<dbReference type="AlphaFoldDB" id="A0A644WT05"/>
<proteinExistence type="predicted"/>
<dbReference type="Pfam" id="PF03401">
    <property type="entry name" value="TctC"/>
    <property type="match status" value="1"/>
</dbReference>
<protein>
    <recommendedName>
        <fullName evidence="2">Tripartite tricarboxylate transporter substrate binding protein</fullName>
    </recommendedName>
</protein>
<dbReference type="EMBL" id="VSSQ01001271">
    <property type="protein sequence ID" value="MPM06849.1"/>
    <property type="molecule type" value="Genomic_DNA"/>
</dbReference>
<dbReference type="PROSITE" id="PS51257">
    <property type="entry name" value="PROKAR_LIPOPROTEIN"/>
    <property type="match status" value="1"/>
</dbReference>
<dbReference type="SUPFAM" id="SSF53850">
    <property type="entry name" value="Periplasmic binding protein-like II"/>
    <property type="match status" value="1"/>
</dbReference>
<dbReference type="PANTHER" id="PTHR42928">
    <property type="entry name" value="TRICARBOXYLATE-BINDING PROTEIN"/>
    <property type="match status" value="1"/>
</dbReference>
<dbReference type="CDD" id="cd07012">
    <property type="entry name" value="PBP2_Bug_TTT"/>
    <property type="match status" value="1"/>
</dbReference>
<sequence>MKKLTVMLLSLCVLFAGLTGCAKSQKNAEKTDAAKAWKPSKTITIDVAFAPGGDTDYNARMYAEKLGKTLGTSVIVTNVTGSGGAAASEEVKGAKPDGYTVLFTQTSFFLNKVAGITNYGLEAFELGNIAGRSAGWAIVAPSKLGVKTLKEMVEKSKTEKIVLGGSAGATGSMVGEQLNKLGAKFNVVDYGSATDKVAGLKSGDIQVTVVPILTAMPYIKNGEFVVLALAEKERNKAFPDVPTCIEQGFDVAAPTYYFFAFPKGTPQEVIDTFNNACEQIYKSKDYQDKLTKSYSQTPFFQKGDQAKKTLGDFAVSAEAAFKK</sequence>
<comment type="caution">
    <text evidence="1">The sequence shown here is derived from an EMBL/GenBank/DDBJ whole genome shotgun (WGS) entry which is preliminary data.</text>
</comment>
<gene>
    <name evidence="1" type="ORF">SDC9_53152</name>
</gene>
<dbReference type="PANTHER" id="PTHR42928:SF5">
    <property type="entry name" value="BLR1237 PROTEIN"/>
    <property type="match status" value="1"/>
</dbReference>
<reference evidence="1" key="1">
    <citation type="submission" date="2019-08" db="EMBL/GenBank/DDBJ databases">
        <authorList>
            <person name="Kucharzyk K."/>
            <person name="Murdoch R.W."/>
            <person name="Higgins S."/>
            <person name="Loffler F."/>
        </authorList>
    </citation>
    <scope>NUCLEOTIDE SEQUENCE</scope>
</reference>
<name>A0A644WT05_9ZZZZ</name>
<dbReference type="InterPro" id="IPR042100">
    <property type="entry name" value="Bug_dom1"/>
</dbReference>
<organism evidence="1">
    <name type="scientific">bioreactor metagenome</name>
    <dbReference type="NCBI Taxonomy" id="1076179"/>
    <lineage>
        <taxon>unclassified sequences</taxon>
        <taxon>metagenomes</taxon>
        <taxon>ecological metagenomes</taxon>
    </lineage>
</organism>
<evidence type="ECO:0008006" key="2">
    <source>
        <dbReference type="Google" id="ProtNLM"/>
    </source>
</evidence>
<dbReference type="PIRSF" id="PIRSF017082">
    <property type="entry name" value="YflP"/>
    <property type="match status" value="1"/>
</dbReference>
<accession>A0A644WT05</accession>
<dbReference type="Gene3D" id="3.40.190.10">
    <property type="entry name" value="Periplasmic binding protein-like II"/>
    <property type="match status" value="1"/>
</dbReference>
<dbReference type="Gene3D" id="3.40.190.150">
    <property type="entry name" value="Bordetella uptake gene, domain 1"/>
    <property type="match status" value="1"/>
</dbReference>
<evidence type="ECO:0000313" key="1">
    <source>
        <dbReference type="EMBL" id="MPM06849.1"/>
    </source>
</evidence>
<dbReference type="InterPro" id="IPR005064">
    <property type="entry name" value="BUG"/>
</dbReference>